<name>A0A382RX00_9ZZZZ</name>
<dbReference type="AlphaFoldDB" id="A0A382RX00"/>
<organism evidence="2">
    <name type="scientific">marine metagenome</name>
    <dbReference type="NCBI Taxonomy" id="408172"/>
    <lineage>
        <taxon>unclassified sequences</taxon>
        <taxon>metagenomes</taxon>
        <taxon>ecological metagenomes</taxon>
    </lineage>
</organism>
<feature type="non-terminal residue" evidence="2">
    <location>
        <position position="53"/>
    </location>
</feature>
<accession>A0A382RX00</accession>
<proteinExistence type="predicted"/>
<evidence type="ECO:0000313" key="2">
    <source>
        <dbReference type="EMBL" id="SVD01448.1"/>
    </source>
</evidence>
<protein>
    <submittedName>
        <fullName evidence="2">Uncharacterized protein</fullName>
    </submittedName>
</protein>
<keyword evidence="1" id="KW-0812">Transmembrane</keyword>
<reference evidence="2" key="1">
    <citation type="submission" date="2018-05" db="EMBL/GenBank/DDBJ databases">
        <authorList>
            <person name="Lanie J.A."/>
            <person name="Ng W.-L."/>
            <person name="Kazmierczak K.M."/>
            <person name="Andrzejewski T.M."/>
            <person name="Davidsen T.M."/>
            <person name="Wayne K.J."/>
            <person name="Tettelin H."/>
            <person name="Glass J.I."/>
            <person name="Rusch D."/>
            <person name="Podicherti R."/>
            <person name="Tsui H.-C.T."/>
            <person name="Winkler M.E."/>
        </authorList>
    </citation>
    <scope>NUCLEOTIDE SEQUENCE</scope>
</reference>
<evidence type="ECO:0000256" key="1">
    <source>
        <dbReference type="SAM" id="Phobius"/>
    </source>
</evidence>
<keyword evidence="1" id="KW-0472">Membrane</keyword>
<keyword evidence="1" id="KW-1133">Transmembrane helix</keyword>
<sequence length="53" mass="5838">MVIAAYLLFPGGSGSLLYITIIFFSLMNHLIGFFIFLAIFIIDGGFSASYQIL</sequence>
<gene>
    <name evidence="2" type="ORF">METZ01_LOCUS354302</name>
</gene>
<feature type="transmembrane region" description="Helical" evidence="1">
    <location>
        <begin position="16"/>
        <end position="42"/>
    </location>
</feature>
<dbReference type="EMBL" id="UINC01124357">
    <property type="protein sequence ID" value="SVD01448.1"/>
    <property type="molecule type" value="Genomic_DNA"/>
</dbReference>